<keyword evidence="2" id="KW-1185">Reference proteome</keyword>
<gene>
    <name evidence="1" type="ORF">RFV38_06255</name>
</gene>
<name>A0ABU4WAQ2_9FUSO</name>
<comment type="caution">
    <text evidence="1">The sequence shown here is derived from an EMBL/GenBank/DDBJ whole genome shotgun (WGS) entry which is preliminary data.</text>
</comment>
<dbReference type="RefSeq" id="WP_320313502.1">
    <property type="nucleotide sequence ID" value="NZ_JAVIKH010000007.1"/>
</dbReference>
<evidence type="ECO:0000313" key="1">
    <source>
        <dbReference type="EMBL" id="MDX8336097.1"/>
    </source>
</evidence>
<protein>
    <submittedName>
        <fullName evidence="1">Uncharacterized protein</fullName>
    </submittedName>
</protein>
<evidence type="ECO:0000313" key="2">
    <source>
        <dbReference type="Proteomes" id="UP001279681"/>
    </source>
</evidence>
<dbReference type="Proteomes" id="UP001279681">
    <property type="component" value="Unassembled WGS sequence"/>
</dbReference>
<sequence>MIEFKNENDIKYVKVVFEEYEHIFLLESKLTLKGIKSKIEKTLIDECIFTPPKEIVIIPIKEINEENLLQNYLKVNSYTDIGINIKWALNKNINPAKKIEEIFQLLNKFNVFQDNYEIHFKPFGFIQLLNSRLNINMNFKNSDEFLVFLKKYFLNKKGI</sequence>
<reference evidence="2" key="1">
    <citation type="submission" date="2023-07" db="EMBL/GenBank/DDBJ databases">
        <authorList>
            <person name="Colorado M.A."/>
            <person name="Villamil L.M."/>
            <person name="Melo J.F."/>
            <person name="Rodriguez J.A."/>
            <person name="Ruiz R.Y."/>
        </authorList>
    </citation>
    <scope>NUCLEOTIDE SEQUENCE [LARGE SCALE GENOMIC DNA]</scope>
    <source>
        <strain evidence="2">C33</strain>
    </source>
</reference>
<proteinExistence type="predicted"/>
<organism evidence="1 2">
    <name type="scientific">Candidatus Cetobacterium colombiensis</name>
    <dbReference type="NCBI Taxonomy" id="3073100"/>
    <lineage>
        <taxon>Bacteria</taxon>
        <taxon>Fusobacteriati</taxon>
        <taxon>Fusobacteriota</taxon>
        <taxon>Fusobacteriia</taxon>
        <taxon>Fusobacteriales</taxon>
        <taxon>Fusobacteriaceae</taxon>
        <taxon>Cetobacterium</taxon>
    </lineage>
</organism>
<accession>A0ABU4WAQ2</accession>
<dbReference type="EMBL" id="JAVIKH010000007">
    <property type="protein sequence ID" value="MDX8336097.1"/>
    <property type="molecule type" value="Genomic_DNA"/>
</dbReference>